<dbReference type="InterPro" id="IPR016181">
    <property type="entry name" value="Acyl_CoA_acyltransferase"/>
</dbReference>
<evidence type="ECO:0000259" key="4">
    <source>
        <dbReference type="Pfam" id="PF13480"/>
    </source>
</evidence>
<dbReference type="SUPFAM" id="SSF53756">
    <property type="entry name" value="UDP-Glycosyltransferase/glycogen phosphorylase"/>
    <property type="match status" value="1"/>
</dbReference>
<protein>
    <submittedName>
        <fullName evidence="5">D-inositol 3-phosphate glycosyltransferase</fullName>
    </submittedName>
</protein>
<evidence type="ECO:0000313" key="6">
    <source>
        <dbReference type="Proteomes" id="UP001174909"/>
    </source>
</evidence>
<proteinExistence type="predicted"/>
<dbReference type="GO" id="GO:0016757">
    <property type="term" value="F:glycosyltransferase activity"/>
    <property type="evidence" value="ECO:0007669"/>
    <property type="project" value="UniProtKB-KW"/>
</dbReference>
<dbReference type="InterPro" id="IPR050194">
    <property type="entry name" value="Glycosyltransferase_grp1"/>
</dbReference>
<dbReference type="InterPro" id="IPR028098">
    <property type="entry name" value="Glyco_trans_4-like_N"/>
</dbReference>
<reference evidence="5" key="1">
    <citation type="submission" date="2023-03" db="EMBL/GenBank/DDBJ databases">
        <authorList>
            <person name="Steffen K."/>
            <person name="Cardenas P."/>
        </authorList>
    </citation>
    <scope>NUCLEOTIDE SEQUENCE</scope>
</reference>
<evidence type="ECO:0000256" key="1">
    <source>
        <dbReference type="ARBA" id="ARBA00022676"/>
    </source>
</evidence>
<accession>A0AA35TMQ7</accession>
<feature type="domain" description="Glycosyl transferase family 1" evidence="2">
    <location>
        <begin position="396"/>
        <end position="569"/>
    </location>
</feature>
<evidence type="ECO:0000259" key="2">
    <source>
        <dbReference type="Pfam" id="PF00534"/>
    </source>
</evidence>
<keyword evidence="1" id="KW-0808">Transferase</keyword>
<feature type="domain" description="Glycosyltransferase subfamily 4-like N-terminal" evidence="3">
    <location>
        <begin position="215"/>
        <end position="390"/>
    </location>
</feature>
<feature type="domain" description="BioF2-like acetyltransferase" evidence="4">
    <location>
        <begin position="48"/>
        <end position="167"/>
    </location>
</feature>
<dbReference type="PANTHER" id="PTHR45947">
    <property type="entry name" value="SULFOQUINOVOSYL TRANSFERASE SQD2"/>
    <property type="match status" value="1"/>
</dbReference>
<dbReference type="Gene3D" id="3.40.630.30">
    <property type="match status" value="1"/>
</dbReference>
<dbReference type="PANTHER" id="PTHR45947:SF3">
    <property type="entry name" value="SULFOQUINOVOSYL TRANSFERASE SQD2"/>
    <property type="match status" value="1"/>
</dbReference>
<keyword evidence="1" id="KW-0328">Glycosyltransferase</keyword>
<evidence type="ECO:0000259" key="3">
    <source>
        <dbReference type="Pfam" id="PF13439"/>
    </source>
</evidence>
<dbReference type="InterPro" id="IPR038740">
    <property type="entry name" value="BioF2-like_GNAT_dom"/>
</dbReference>
<dbReference type="SUPFAM" id="SSF55729">
    <property type="entry name" value="Acyl-CoA N-acyltransferases (Nat)"/>
    <property type="match status" value="1"/>
</dbReference>
<dbReference type="Pfam" id="PF13439">
    <property type="entry name" value="Glyco_transf_4"/>
    <property type="match status" value="1"/>
</dbReference>
<gene>
    <name evidence="5" type="ORF">GBAR_LOCUS28020</name>
</gene>
<evidence type="ECO:0000313" key="5">
    <source>
        <dbReference type="EMBL" id="CAI8051140.1"/>
    </source>
</evidence>
<dbReference type="EMBL" id="CASHTH010003904">
    <property type="protein sequence ID" value="CAI8051140.1"/>
    <property type="molecule type" value="Genomic_DNA"/>
</dbReference>
<dbReference type="Gene3D" id="3.40.50.2000">
    <property type="entry name" value="Glycogen Phosphorylase B"/>
    <property type="match status" value="2"/>
</dbReference>
<name>A0AA35TMQ7_GEOBA</name>
<keyword evidence="6" id="KW-1185">Reference proteome</keyword>
<organism evidence="5 6">
    <name type="scientific">Geodia barretti</name>
    <name type="common">Barrett's horny sponge</name>
    <dbReference type="NCBI Taxonomy" id="519541"/>
    <lineage>
        <taxon>Eukaryota</taxon>
        <taxon>Metazoa</taxon>
        <taxon>Porifera</taxon>
        <taxon>Demospongiae</taxon>
        <taxon>Heteroscleromorpha</taxon>
        <taxon>Tetractinellida</taxon>
        <taxon>Astrophorina</taxon>
        <taxon>Geodiidae</taxon>
        <taxon>Geodia</taxon>
    </lineage>
</organism>
<dbReference type="Pfam" id="PF00534">
    <property type="entry name" value="Glycos_transf_1"/>
    <property type="match status" value="1"/>
</dbReference>
<dbReference type="AlphaFoldDB" id="A0AA35TMQ7"/>
<dbReference type="Pfam" id="PF13480">
    <property type="entry name" value="Acetyltransf_6"/>
    <property type="match status" value="1"/>
</dbReference>
<dbReference type="InterPro" id="IPR001296">
    <property type="entry name" value="Glyco_trans_1"/>
</dbReference>
<comment type="caution">
    <text evidence="5">The sequence shown here is derived from an EMBL/GenBank/DDBJ whole genome shotgun (WGS) entry which is preliminary data.</text>
</comment>
<dbReference type="Proteomes" id="UP001174909">
    <property type="component" value="Unassembled WGS sequence"/>
</dbReference>
<sequence>MIEHPDSESPPDLARARGYTVEVEYEDVTSGLPLPADWDQYLALLSKKDRHELRRKLRRLDTQTEWRWVCHTNPDAVMENFDTFLALMRMSRTDKEEFMTPEREQFFRALARRMAELDRIRLFMMEMDGSTAAASLCFDYGQERLLYNSGYDPDLSYYSVGLLLHAMARAIQGASWRSAEESLQNGGEASLSLERAAFISFHACPLAAPGQGKSGGMNVYVRELSRAMGDSGIPVDIFTREHEGVQEKVAWIAPNVRVIHLPGGPNEAGVAELFVHLPRFLEEVQAFREQERLEYDIVHSHYWLSSWVGQRLAKGLGIPHVVTFHTLALIKMQSRAGEVEPDERGEVEREAMLNADRIIAFSGHERDAMARLYGADPSRVMLAPCGVDLTKFRPMDQKEVRRKLGLNGEKLLLYVGRVEPLKGLDLLVETAAQMEAEGENVRMMVVGGGGPGEPETDRVRRLAEERHVDDLIEFVGRVDHDELPLYYNAADVCVVPSYYESFGLVALESMACGTPVVATRVGGLPTLVHHGHTGYLKSWRCPEAFANSVEMIISSERLQESLGTAARRRAEMMSWPNVASMISDEYRALSTAG</sequence>